<feature type="region of interest" description="Disordered" evidence="1">
    <location>
        <begin position="185"/>
        <end position="205"/>
    </location>
</feature>
<feature type="region of interest" description="Disordered" evidence="1">
    <location>
        <begin position="94"/>
        <end position="125"/>
    </location>
</feature>
<sequence length="696" mass="79934">MNRTSSSVHSTTTNSFTNQLPKVIFPSPKYETWRKEAACKNPEPPLFGNYQRSPKHQNQSSSSRHQLGACGRWPSIPAGTDVCFKPVSKRFSTYQQQDKQSPNSTLPSKQYQSPTETLCGSSSSSSSSWLAKKQYFNLMWDPHIARGPNFFQFTTFQRAKCGRQLELNSNKIFRHRLRRNFLDHKNNISSSSHNHSTKTNHPGQGTIYPKVKIDKEPLSYQSFIPFLTDVNEITKKDQSQSMNDDWPSCCAARVAEPKFKFSEGIHSCLQTDTTACKQDTSKWIVDNLLEKVPQQAILELTEESELEAIKGERQRHEMVLLYTKFQKIKEDQWQDYLQAWNEMRMKEIAEEDTFLQEQGDGRVCAVNFAKNAMKCCFTQTFDVMKADGYICQEGVPYLELKDVERIMENRKQTRKELQNKYQLSKNIVDSVIVKSVVTRFAQHMNDDFGLPHGRWLSTDAAGVRDKDNDSNGYYDDHHRRLPIEYDNELKSYLVGRNKLRRESIRGTVGVRSDTSLFNIFRTSLQEQGAEGGRLVSEKNTSFDMPRLQKLFQPRMKSMVGFGNTLGLPDDDGENGGGKSRENSFDVTLVYRRKTSWSKLEHNDEKLRQQQQQMRFGEEGEEEEKRDGDDRRRDKRDSGERGRGAPPRLSVGDKTQARRTTGKSSVDEDAPFSGSPRVEIELEVEVEDTDKLNEGGK</sequence>
<protein>
    <submittedName>
        <fullName evidence="2">Uncharacterized protein</fullName>
    </submittedName>
</protein>
<name>A0ABP1R7I2_9HEXA</name>
<feature type="compositionally biased region" description="Basic and acidic residues" evidence="1">
    <location>
        <begin position="622"/>
        <end position="642"/>
    </location>
</feature>
<feature type="compositionally biased region" description="Polar residues" evidence="1">
    <location>
        <begin position="94"/>
        <end position="120"/>
    </location>
</feature>
<organism evidence="2 3">
    <name type="scientific">Orchesella dallaii</name>
    <dbReference type="NCBI Taxonomy" id="48710"/>
    <lineage>
        <taxon>Eukaryota</taxon>
        <taxon>Metazoa</taxon>
        <taxon>Ecdysozoa</taxon>
        <taxon>Arthropoda</taxon>
        <taxon>Hexapoda</taxon>
        <taxon>Collembola</taxon>
        <taxon>Entomobryomorpha</taxon>
        <taxon>Entomobryoidea</taxon>
        <taxon>Orchesellidae</taxon>
        <taxon>Orchesellinae</taxon>
        <taxon>Orchesella</taxon>
    </lineage>
</organism>
<feature type="compositionally biased region" description="Polar residues" evidence="1">
    <location>
        <begin position="50"/>
        <end position="65"/>
    </location>
</feature>
<proteinExistence type="predicted"/>
<evidence type="ECO:0000313" key="3">
    <source>
        <dbReference type="Proteomes" id="UP001642540"/>
    </source>
</evidence>
<evidence type="ECO:0000313" key="2">
    <source>
        <dbReference type="EMBL" id="CAL8116666.1"/>
    </source>
</evidence>
<feature type="compositionally biased region" description="Low complexity" evidence="1">
    <location>
        <begin position="187"/>
        <end position="201"/>
    </location>
</feature>
<evidence type="ECO:0000256" key="1">
    <source>
        <dbReference type="SAM" id="MobiDB-lite"/>
    </source>
</evidence>
<accession>A0ABP1R7I2</accession>
<dbReference type="EMBL" id="CAXLJM020000053">
    <property type="protein sequence ID" value="CAL8116666.1"/>
    <property type="molecule type" value="Genomic_DNA"/>
</dbReference>
<feature type="region of interest" description="Disordered" evidence="1">
    <location>
        <begin position="43"/>
        <end position="70"/>
    </location>
</feature>
<gene>
    <name evidence="2" type="ORF">ODALV1_LOCUS17369</name>
</gene>
<reference evidence="2 3" key="1">
    <citation type="submission" date="2024-08" db="EMBL/GenBank/DDBJ databases">
        <authorList>
            <person name="Cucini C."/>
            <person name="Frati F."/>
        </authorList>
    </citation>
    <scope>NUCLEOTIDE SEQUENCE [LARGE SCALE GENOMIC DNA]</scope>
</reference>
<feature type="region of interest" description="Disordered" evidence="1">
    <location>
        <begin position="600"/>
        <end position="696"/>
    </location>
</feature>
<comment type="caution">
    <text evidence="2">The sequence shown here is derived from an EMBL/GenBank/DDBJ whole genome shotgun (WGS) entry which is preliminary data.</text>
</comment>
<dbReference type="Proteomes" id="UP001642540">
    <property type="component" value="Unassembled WGS sequence"/>
</dbReference>
<feature type="region of interest" description="Disordered" evidence="1">
    <location>
        <begin position="562"/>
        <end position="582"/>
    </location>
</feature>
<keyword evidence="3" id="KW-1185">Reference proteome</keyword>